<dbReference type="AlphaFoldDB" id="A0A7V4TZE3"/>
<gene>
    <name evidence="1" type="ORF">ENK44_05830</name>
</gene>
<reference evidence="1" key="1">
    <citation type="journal article" date="2020" name="mSystems">
        <title>Genome- and Community-Level Interaction Insights into Carbon Utilization and Element Cycling Functions of Hydrothermarchaeota in Hydrothermal Sediment.</title>
        <authorList>
            <person name="Zhou Z."/>
            <person name="Liu Y."/>
            <person name="Xu W."/>
            <person name="Pan J."/>
            <person name="Luo Z.H."/>
            <person name="Li M."/>
        </authorList>
    </citation>
    <scope>NUCLEOTIDE SEQUENCE [LARGE SCALE GENOMIC DNA]</scope>
    <source>
        <strain evidence="1">HyVt-577</strain>
    </source>
</reference>
<protein>
    <recommendedName>
        <fullName evidence="2">Type IX secretion system membrane protein PorP/SprF</fullName>
    </recommendedName>
</protein>
<name>A0A7V4TZE3_CALAY</name>
<organism evidence="1">
    <name type="scientific">Caldithrix abyssi</name>
    <dbReference type="NCBI Taxonomy" id="187145"/>
    <lineage>
        <taxon>Bacteria</taxon>
        <taxon>Pseudomonadati</taxon>
        <taxon>Calditrichota</taxon>
        <taxon>Calditrichia</taxon>
        <taxon>Calditrichales</taxon>
        <taxon>Calditrichaceae</taxon>
        <taxon>Caldithrix</taxon>
    </lineage>
</organism>
<comment type="caution">
    <text evidence="1">The sequence shown here is derived from an EMBL/GenBank/DDBJ whole genome shotgun (WGS) entry which is preliminary data.</text>
</comment>
<proteinExistence type="predicted"/>
<sequence>MTKVKIIVFFIFVFFFSKVFSQEITIFVEPFGEYSWADFRFPGHLDLGVKNVNHQTLYPKADFSAHFNPGFFIKANYRVISLKSGVSLYSYIFSLPTSLFPRGIAPQYDGKGNPRYYLGDGFVPRDEQIMFGLKKREIYLEINYGVSKHMAVGFLYHNANNSIFKDSNVEMHGAALDTLGSYVNHDHIINNYFLTTSFTYKITSFLIRINVKWSPYSSYQITYNHEKGKNNYDGYTYKLGAGLEWKSLFLEYYYSACFTKSDLFSNRAHTVRFGFSWEMLNLNIGKIDIFE</sequence>
<evidence type="ECO:0000313" key="1">
    <source>
        <dbReference type="EMBL" id="HGY55195.1"/>
    </source>
</evidence>
<evidence type="ECO:0008006" key="2">
    <source>
        <dbReference type="Google" id="ProtNLM"/>
    </source>
</evidence>
<dbReference type="Proteomes" id="UP000885779">
    <property type="component" value="Unassembled WGS sequence"/>
</dbReference>
<accession>A0A7V4TZE3</accession>
<dbReference type="EMBL" id="DRQG01000054">
    <property type="protein sequence ID" value="HGY55195.1"/>
    <property type="molecule type" value="Genomic_DNA"/>
</dbReference>